<keyword evidence="3 4" id="KW-0862">Zinc</keyword>
<evidence type="ECO:0000256" key="3">
    <source>
        <dbReference type="ARBA" id="ARBA00022833"/>
    </source>
</evidence>
<evidence type="ECO:0000256" key="5">
    <source>
        <dbReference type="SAM" id="MobiDB-lite"/>
    </source>
</evidence>
<feature type="compositionally biased region" description="Low complexity" evidence="5">
    <location>
        <begin position="134"/>
        <end position="148"/>
    </location>
</feature>
<dbReference type="Gene3D" id="4.10.1000.10">
    <property type="entry name" value="Zinc finger, CCCH-type"/>
    <property type="match status" value="1"/>
</dbReference>
<feature type="region of interest" description="Disordered" evidence="5">
    <location>
        <begin position="375"/>
        <end position="415"/>
    </location>
</feature>
<evidence type="ECO:0000256" key="4">
    <source>
        <dbReference type="PROSITE-ProRule" id="PRU00723"/>
    </source>
</evidence>
<keyword evidence="2 4" id="KW-0863">Zinc-finger</keyword>
<feature type="compositionally biased region" description="Low complexity" evidence="5">
    <location>
        <begin position="183"/>
        <end position="192"/>
    </location>
</feature>
<feature type="compositionally biased region" description="Low complexity" evidence="5">
    <location>
        <begin position="394"/>
        <end position="415"/>
    </location>
</feature>
<keyword evidence="8" id="KW-1185">Reference proteome</keyword>
<dbReference type="OrthoDB" id="411372at2759"/>
<dbReference type="GO" id="GO:0008270">
    <property type="term" value="F:zinc ion binding"/>
    <property type="evidence" value="ECO:0007669"/>
    <property type="project" value="UniProtKB-KW"/>
</dbReference>
<sequence>MPPRIHHFIVRPEIVKRLPTGLVVEQHLVPLIPFDELPEWLDVVGIPRQLTPEQTTGLSNLGCFERQGVHDVEIIIDEAESDAGADDAEQTPVSAVDIGKPPAVVGGAAAQPGLQSSRWADAMNDNGLPCKPDAPTAPTAAATQAAVHPADRMIAHISPPSASPNNAPRENHPKTTTHPPSPANSSTSSTPSPTHPKHPPKKRNYCRHWVHHGTCKWGPYCRFAHAMPATPSGLAEVGLRDFPSWWTAAVAGLALCSPSGAFGGGARKLMPYRDMGGMGYGYGGGGMPGGFVPGYGMGGGPGAGGYVAAGGRGWKEGEEVHPQVRSTHTQVQDRERVRRVRGAEAGAGGGVGVPGMRNLGVVERQPVAVARGSVAVGGGEDKRREGVGREMRQVQEQQQHQQVAAQQGQHKLVDV</sequence>
<accession>A0A1J7K1G3</accession>
<feature type="compositionally biased region" description="Low complexity" evidence="5">
    <location>
        <begin position="158"/>
        <end position="168"/>
    </location>
</feature>
<dbReference type="InterPro" id="IPR036855">
    <property type="entry name" value="Znf_CCCH_sf"/>
</dbReference>
<dbReference type="AlphaFoldDB" id="A0A1J7K1G3"/>
<feature type="compositionally biased region" description="Basic and acidic residues" evidence="5">
    <location>
        <begin position="379"/>
        <end position="393"/>
    </location>
</feature>
<reference evidence="7 8" key="1">
    <citation type="submission" date="2016-10" db="EMBL/GenBank/DDBJ databases">
        <title>Draft genome sequence of Coniochaeta ligniaria NRRL30616, a lignocellulolytic fungus for bioabatement of inhibitors in plant biomass hydrolysates.</title>
        <authorList>
            <consortium name="DOE Joint Genome Institute"/>
            <person name="Jimenez D.J."/>
            <person name="Hector R.E."/>
            <person name="Riley R."/>
            <person name="Sun H."/>
            <person name="Grigoriev I.V."/>
            <person name="Van Elsas J.D."/>
            <person name="Nichols N.N."/>
        </authorList>
    </citation>
    <scope>NUCLEOTIDE SEQUENCE [LARGE SCALE GENOMIC DNA]</scope>
    <source>
        <strain evidence="7 8">NRRL 30616</strain>
    </source>
</reference>
<gene>
    <name evidence="7" type="ORF">CONLIGDRAFT_676461</name>
</gene>
<evidence type="ECO:0000256" key="1">
    <source>
        <dbReference type="ARBA" id="ARBA00022723"/>
    </source>
</evidence>
<protein>
    <recommendedName>
        <fullName evidence="6">C3H1-type domain-containing protein</fullName>
    </recommendedName>
</protein>
<evidence type="ECO:0000313" key="7">
    <source>
        <dbReference type="EMBL" id="OIW35548.1"/>
    </source>
</evidence>
<name>A0A1J7K1G3_9PEZI</name>
<dbReference type="SUPFAM" id="SSF90229">
    <property type="entry name" value="CCCH zinc finger"/>
    <property type="match status" value="1"/>
</dbReference>
<dbReference type="PROSITE" id="PS50103">
    <property type="entry name" value="ZF_C3H1"/>
    <property type="match status" value="1"/>
</dbReference>
<keyword evidence="1 4" id="KW-0479">Metal-binding</keyword>
<proteinExistence type="predicted"/>
<dbReference type="Proteomes" id="UP000182658">
    <property type="component" value="Unassembled WGS sequence"/>
</dbReference>
<feature type="domain" description="C3H1-type" evidence="6">
    <location>
        <begin position="200"/>
        <end position="228"/>
    </location>
</feature>
<dbReference type="InterPro" id="IPR000571">
    <property type="entry name" value="Znf_CCCH"/>
</dbReference>
<evidence type="ECO:0000313" key="8">
    <source>
        <dbReference type="Proteomes" id="UP000182658"/>
    </source>
</evidence>
<evidence type="ECO:0000256" key="2">
    <source>
        <dbReference type="ARBA" id="ARBA00022771"/>
    </source>
</evidence>
<dbReference type="InParanoid" id="A0A1J7K1G3"/>
<dbReference type="EMBL" id="KV875093">
    <property type="protein sequence ID" value="OIW35548.1"/>
    <property type="molecule type" value="Genomic_DNA"/>
</dbReference>
<feature type="zinc finger region" description="C3H1-type" evidence="4">
    <location>
        <begin position="200"/>
        <end position="228"/>
    </location>
</feature>
<evidence type="ECO:0000259" key="6">
    <source>
        <dbReference type="PROSITE" id="PS50103"/>
    </source>
</evidence>
<feature type="region of interest" description="Disordered" evidence="5">
    <location>
        <begin position="119"/>
        <end position="202"/>
    </location>
</feature>
<organism evidence="7 8">
    <name type="scientific">Coniochaeta ligniaria NRRL 30616</name>
    <dbReference type="NCBI Taxonomy" id="1408157"/>
    <lineage>
        <taxon>Eukaryota</taxon>
        <taxon>Fungi</taxon>
        <taxon>Dikarya</taxon>
        <taxon>Ascomycota</taxon>
        <taxon>Pezizomycotina</taxon>
        <taxon>Sordariomycetes</taxon>
        <taxon>Sordariomycetidae</taxon>
        <taxon>Coniochaetales</taxon>
        <taxon>Coniochaetaceae</taxon>
        <taxon>Coniochaeta</taxon>
    </lineage>
</organism>
<dbReference type="STRING" id="1408157.A0A1J7K1G3"/>